<evidence type="ECO:0000313" key="2">
    <source>
        <dbReference type="Proteomes" id="UP000199494"/>
    </source>
</evidence>
<dbReference type="OrthoDB" id="9803716at2"/>
<dbReference type="KEGG" id="pmad:BAY61_32440"/>
<gene>
    <name evidence="1" type="ORF">SAMN05421630_11564</name>
</gene>
<sequence length="357" mass="40777">MSLGHLTIHHDYESGTTVEGTTKYSPAHLALKAHPSWTWSRSADAWLLRSSRHRQSKPYAIADIERVLTEAGYTVEREINDAMPSVEQQETDLAERMDDRVDRLTERAGKQQAKADASRAKAAAVFDSIPFGQPLLVDHYSYKADRNRRDRAWNNFHKSMDEAAYAAQLEGRAEIASHHMGARHNPVTVANRIEKQEADRRRFQRELNGEPAWITETDEHGQPRHRRGIRYPGEERAVYLRREIATLTEQIDYWKGVYAQLQAEGKASTLGPDQVAKGDWVSCNGMWMRVVRVNKKSVTVPNPVFPPPRPGEKEFTQTVTWHKLSGHRTTEQMSPEFAEAYDTPGADRIALRLRCQQ</sequence>
<dbReference type="Proteomes" id="UP000199494">
    <property type="component" value="Unassembled WGS sequence"/>
</dbReference>
<dbReference type="EMBL" id="FMZE01000015">
    <property type="protein sequence ID" value="SDD96381.1"/>
    <property type="molecule type" value="Genomic_DNA"/>
</dbReference>
<dbReference type="AlphaFoldDB" id="A0A222W1Z7"/>
<dbReference type="InterPro" id="IPR021944">
    <property type="entry name" value="DUF3560"/>
</dbReference>
<dbReference type="RefSeq" id="WP_091810640.1">
    <property type="nucleotide sequence ID" value="NZ_CP016354.1"/>
</dbReference>
<reference evidence="1 2" key="1">
    <citation type="submission" date="2016-10" db="EMBL/GenBank/DDBJ databases">
        <authorList>
            <person name="de Groot N.N."/>
        </authorList>
    </citation>
    <scope>NUCLEOTIDE SEQUENCE [LARGE SCALE GENOMIC DNA]</scope>
    <source>
        <strain evidence="1 2">CGMCC 4.5506</strain>
    </source>
</reference>
<dbReference type="STRING" id="530584.SAMN05421630_11564"/>
<organism evidence="1 2">
    <name type="scientific">Prauserella marina</name>
    <dbReference type="NCBI Taxonomy" id="530584"/>
    <lineage>
        <taxon>Bacteria</taxon>
        <taxon>Bacillati</taxon>
        <taxon>Actinomycetota</taxon>
        <taxon>Actinomycetes</taxon>
        <taxon>Pseudonocardiales</taxon>
        <taxon>Pseudonocardiaceae</taxon>
        <taxon>Prauserella</taxon>
    </lineage>
</organism>
<accession>A0A222W1Z7</accession>
<proteinExistence type="predicted"/>
<protein>
    <submittedName>
        <fullName evidence="1">Uncharacterized protein</fullName>
    </submittedName>
</protein>
<keyword evidence="2" id="KW-1185">Reference proteome</keyword>
<name>A0A222W1Z7_9PSEU</name>
<dbReference type="Pfam" id="PF12083">
    <property type="entry name" value="DUF3560"/>
    <property type="match status" value="1"/>
</dbReference>
<evidence type="ECO:0000313" key="1">
    <source>
        <dbReference type="EMBL" id="SDD96381.1"/>
    </source>
</evidence>